<organism evidence="1 2">
    <name type="scientific">Geomonas oryzisoli</name>
    <dbReference type="NCBI Taxonomy" id="2847992"/>
    <lineage>
        <taxon>Bacteria</taxon>
        <taxon>Pseudomonadati</taxon>
        <taxon>Thermodesulfobacteriota</taxon>
        <taxon>Desulfuromonadia</taxon>
        <taxon>Geobacterales</taxon>
        <taxon>Geobacteraceae</taxon>
        <taxon>Geomonas</taxon>
    </lineage>
</organism>
<name>A0ABX8J8P5_9BACT</name>
<protein>
    <submittedName>
        <fullName evidence="1">Uncharacterized protein</fullName>
    </submittedName>
</protein>
<evidence type="ECO:0000313" key="2">
    <source>
        <dbReference type="Proteomes" id="UP000683557"/>
    </source>
</evidence>
<proteinExistence type="predicted"/>
<accession>A0ABX8J8P5</accession>
<gene>
    <name evidence="1" type="ORF">KP004_00670</name>
</gene>
<dbReference type="RefSeq" id="WP_216800481.1">
    <property type="nucleotide sequence ID" value="NZ_CP076723.1"/>
</dbReference>
<dbReference type="Proteomes" id="UP000683557">
    <property type="component" value="Chromosome"/>
</dbReference>
<keyword evidence="2" id="KW-1185">Reference proteome</keyword>
<sequence length="113" mass="12870">MDKQKGQWQCSKCHTKFEGTEKQAVKKWDEHISQCPALLARSWEGGRFSFNATLQPVASPPIQGQELKARMRQTGVIEIWEGEPGGKNSEFVWCIPVAMVPPVLDMLREEQEK</sequence>
<dbReference type="EMBL" id="CP076723">
    <property type="protein sequence ID" value="QWV93737.1"/>
    <property type="molecule type" value="Genomic_DNA"/>
</dbReference>
<reference evidence="1 2" key="1">
    <citation type="submission" date="2021-06" db="EMBL/GenBank/DDBJ databases">
        <title>Gemonas diversity in paddy soil.</title>
        <authorList>
            <person name="Liu G."/>
        </authorList>
    </citation>
    <scope>NUCLEOTIDE SEQUENCE [LARGE SCALE GENOMIC DNA]</scope>
    <source>
        <strain evidence="1 2">RG10</strain>
    </source>
</reference>
<evidence type="ECO:0000313" key="1">
    <source>
        <dbReference type="EMBL" id="QWV93737.1"/>
    </source>
</evidence>